<dbReference type="Gene3D" id="3.30.530.20">
    <property type="match status" value="1"/>
</dbReference>
<dbReference type="PANTHER" id="PTHR38588">
    <property type="entry name" value="BLL0334 PROTEIN"/>
    <property type="match status" value="1"/>
</dbReference>
<dbReference type="InterPro" id="IPR023393">
    <property type="entry name" value="START-like_dom_sf"/>
</dbReference>
<dbReference type="EMBL" id="OBEL01000004">
    <property type="protein sequence ID" value="SNZ20318.1"/>
    <property type="molecule type" value="Genomic_DNA"/>
</dbReference>
<dbReference type="AlphaFoldDB" id="A0A285PFU6"/>
<keyword evidence="1" id="KW-0472">Membrane</keyword>
<name>A0A285PFU6_9HYPH</name>
<protein>
    <recommendedName>
        <fullName evidence="4">Carbon monoxide dehydrogenase subunit G</fullName>
    </recommendedName>
</protein>
<keyword evidence="1" id="KW-1133">Transmembrane helix</keyword>
<accession>A0A285PFU6</accession>
<dbReference type="PANTHER" id="PTHR38588:SF1">
    <property type="entry name" value="BLL0334 PROTEIN"/>
    <property type="match status" value="1"/>
</dbReference>
<feature type="transmembrane region" description="Helical" evidence="1">
    <location>
        <begin position="164"/>
        <end position="183"/>
    </location>
</feature>
<dbReference type="SUPFAM" id="SSF55961">
    <property type="entry name" value="Bet v1-like"/>
    <property type="match status" value="1"/>
</dbReference>
<proteinExistence type="predicted"/>
<evidence type="ECO:0000256" key="1">
    <source>
        <dbReference type="SAM" id="Phobius"/>
    </source>
</evidence>
<keyword evidence="3" id="KW-1185">Reference proteome</keyword>
<dbReference type="CDD" id="cd05018">
    <property type="entry name" value="CoxG"/>
    <property type="match status" value="1"/>
</dbReference>
<dbReference type="InterPro" id="IPR010419">
    <property type="entry name" value="CO_DH_gsu"/>
</dbReference>
<dbReference type="Proteomes" id="UP000219439">
    <property type="component" value="Unassembled WGS sequence"/>
</dbReference>
<keyword evidence="1" id="KW-0812">Transmembrane</keyword>
<gene>
    <name evidence="2" type="ORF">SAMN06265368_3421</name>
</gene>
<organism evidence="2 3">
    <name type="scientific">Cohaesibacter gelatinilyticus</name>
    <dbReference type="NCBI Taxonomy" id="372072"/>
    <lineage>
        <taxon>Bacteria</taxon>
        <taxon>Pseudomonadati</taxon>
        <taxon>Pseudomonadota</taxon>
        <taxon>Alphaproteobacteria</taxon>
        <taxon>Hyphomicrobiales</taxon>
        <taxon>Cohaesibacteraceae</taxon>
    </lineage>
</organism>
<sequence length="184" mass="18668">MEIKGSSVIAADKETVWQGLNDPNILQASIPGCESLEAIGENQFKATVATKIGPVKARFSGQVELQDLNPPNGYAIVGSGSAGGMGAAKGTAKVALSEDPEGTRLDYLVDAELSGKIAQLGGRLIQSTAGVLAGQFFGNFSNQISGPDASGAAAMSKEPSGSGLWLYLGIGAALLAILAYVIAN</sequence>
<reference evidence="2 3" key="1">
    <citation type="submission" date="2017-09" db="EMBL/GenBank/DDBJ databases">
        <authorList>
            <person name="Ehlers B."/>
            <person name="Leendertz F.H."/>
        </authorList>
    </citation>
    <scope>NUCLEOTIDE SEQUENCE [LARGE SCALE GENOMIC DNA]</scope>
    <source>
        <strain evidence="2 3">DSM 18289</strain>
    </source>
</reference>
<evidence type="ECO:0008006" key="4">
    <source>
        <dbReference type="Google" id="ProtNLM"/>
    </source>
</evidence>
<evidence type="ECO:0000313" key="2">
    <source>
        <dbReference type="EMBL" id="SNZ20318.1"/>
    </source>
</evidence>
<dbReference type="OrthoDB" id="9787428at2"/>
<evidence type="ECO:0000313" key="3">
    <source>
        <dbReference type="Proteomes" id="UP000219439"/>
    </source>
</evidence>
<dbReference type="Pfam" id="PF06240">
    <property type="entry name" value="COXG"/>
    <property type="match status" value="1"/>
</dbReference>
<dbReference type="RefSeq" id="WP_097154676.1">
    <property type="nucleotide sequence ID" value="NZ_OBEL01000004.1"/>
</dbReference>